<dbReference type="EMBL" id="PVTE01000015">
    <property type="protein sequence ID" value="PRY35007.1"/>
    <property type="molecule type" value="Genomic_DNA"/>
</dbReference>
<sequence>MPKPVLLSKTNMASQQQKSLVWSDVRIRIHGYIGKGKGFETGLFYRIRQGDYKICGCRLK</sequence>
<accession>A0A2T0SNL4</accession>
<gene>
    <name evidence="1" type="ORF">CLV58_11590</name>
</gene>
<protein>
    <submittedName>
        <fullName evidence="1">Uncharacterized protein</fullName>
    </submittedName>
</protein>
<keyword evidence="2" id="KW-1185">Reference proteome</keyword>
<evidence type="ECO:0000313" key="1">
    <source>
        <dbReference type="EMBL" id="PRY35007.1"/>
    </source>
</evidence>
<reference evidence="1 2" key="1">
    <citation type="submission" date="2018-03" db="EMBL/GenBank/DDBJ databases">
        <title>Genomic Encyclopedia of Archaeal and Bacterial Type Strains, Phase II (KMG-II): from individual species to whole genera.</title>
        <authorList>
            <person name="Goeker M."/>
        </authorList>
    </citation>
    <scope>NUCLEOTIDE SEQUENCE [LARGE SCALE GENOMIC DNA]</scope>
    <source>
        <strain evidence="1 2">DSM 28354</strain>
    </source>
</reference>
<organism evidence="1 2">
    <name type="scientific">Spirosoma oryzae</name>
    <dbReference type="NCBI Taxonomy" id="1469603"/>
    <lineage>
        <taxon>Bacteria</taxon>
        <taxon>Pseudomonadati</taxon>
        <taxon>Bacteroidota</taxon>
        <taxon>Cytophagia</taxon>
        <taxon>Cytophagales</taxon>
        <taxon>Cytophagaceae</taxon>
        <taxon>Spirosoma</taxon>
    </lineage>
</organism>
<comment type="caution">
    <text evidence="1">The sequence shown here is derived from an EMBL/GenBank/DDBJ whole genome shotgun (WGS) entry which is preliminary data.</text>
</comment>
<dbReference type="Proteomes" id="UP000238375">
    <property type="component" value="Unassembled WGS sequence"/>
</dbReference>
<proteinExistence type="predicted"/>
<name>A0A2T0SNL4_9BACT</name>
<evidence type="ECO:0000313" key="2">
    <source>
        <dbReference type="Proteomes" id="UP000238375"/>
    </source>
</evidence>
<dbReference type="AlphaFoldDB" id="A0A2T0SNL4"/>